<evidence type="ECO:0000313" key="4">
    <source>
        <dbReference type="Proteomes" id="UP000440713"/>
    </source>
</evidence>
<gene>
    <name evidence="3" type="ORF">FYJ71_03185</name>
</gene>
<dbReference type="Gene3D" id="3.40.50.360">
    <property type="match status" value="1"/>
</dbReference>
<proteinExistence type="predicted"/>
<dbReference type="PANTHER" id="PTHR43278">
    <property type="entry name" value="NAD(P)H-DEPENDENT FMN-CONTAINING OXIDOREDUCTASE YWQN-RELATED"/>
    <property type="match status" value="1"/>
</dbReference>
<name>A0A6N7XF65_9FIRM</name>
<keyword evidence="4" id="KW-1185">Reference proteome</keyword>
<evidence type="ECO:0000256" key="1">
    <source>
        <dbReference type="ARBA" id="ARBA00022630"/>
    </source>
</evidence>
<protein>
    <submittedName>
        <fullName evidence="3">Flavodoxin family protein</fullName>
    </submittedName>
</protein>
<dbReference type="InterPro" id="IPR029039">
    <property type="entry name" value="Flavoprotein-like_sf"/>
</dbReference>
<dbReference type="PANTHER" id="PTHR43278:SF4">
    <property type="entry name" value="NAD(P)H-DEPENDENT FMN-CONTAINING OXIDOREDUCTASE YWQN-RELATED"/>
    <property type="match status" value="1"/>
</dbReference>
<dbReference type="InterPro" id="IPR051796">
    <property type="entry name" value="ISF_SsuE-like"/>
</dbReference>
<reference evidence="3 4" key="1">
    <citation type="submission" date="2019-08" db="EMBL/GenBank/DDBJ databases">
        <title>In-depth cultivation of the pig gut microbiome towards novel bacterial diversity and tailored functional studies.</title>
        <authorList>
            <person name="Wylensek D."/>
            <person name="Hitch T.C.A."/>
            <person name="Clavel T."/>
        </authorList>
    </citation>
    <scope>NUCLEOTIDE SEQUENCE [LARGE SCALE GENOMIC DNA]</scope>
    <source>
        <strain evidence="3 4">WCA-SAB-591-4A-A</strain>
    </source>
</reference>
<evidence type="ECO:0000256" key="2">
    <source>
        <dbReference type="ARBA" id="ARBA00022643"/>
    </source>
</evidence>
<organism evidence="3 4">
    <name type="scientific">Peptostreptococcus porci</name>
    <dbReference type="NCBI Taxonomy" id="2652282"/>
    <lineage>
        <taxon>Bacteria</taxon>
        <taxon>Bacillati</taxon>
        <taxon>Bacillota</taxon>
        <taxon>Clostridia</taxon>
        <taxon>Peptostreptococcales</taxon>
        <taxon>Peptostreptococcaceae</taxon>
        <taxon>Peptostreptococcus</taxon>
    </lineage>
</organism>
<keyword evidence="1" id="KW-0285">Flavoprotein</keyword>
<sequence>MELILLENAEGLNFKNSNTVVVDCKDIKPCIGCAGCWVKTPGICVLPDRVQHYAENITKFDTITIISKLCFGGFSYPIKRVIDRCIGYLDTFMVKSGNDMRHGKRYDHSFHLNVIFYGNTSIGEKEDATELVKACCKNYYIDSYNIEFVNSFATAYILLGGEKNDAMYMNHDDIIIPKHIDLKKKEKSIAVINASPRKKKAASEYYSNKLIEICNRLSNNEMKIDKYYWDSTKPLSGYEIMKFTEYESIVFCLGVYIDTLPSHVIQNLQRIDEYLYQYLKNHTYGPLADNIRNTRIYVLSNNGLAHGNQSIHTIQCFKNFSLKNKFNWVNGMGIGGGPIYANPKTDYLLNSDSKEVYDAFTKFCDSIVNYDQNERYSPIFTNCHIPIDDYINSINTLWKKALTRNLIDK</sequence>
<accession>A0A6N7XF65</accession>
<dbReference type="Proteomes" id="UP000440713">
    <property type="component" value="Unassembled WGS sequence"/>
</dbReference>
<evidence type="ECO:0000313" key="3">
    <source>
        <dbReference type="EMBL" id="MST61977.1"/>
    </source>
</evidence>
<dbReference type="AlphaFoldDB" id="A0A6N7XF65"/>
<dbReference type="SUPFAM" id="SSF52218">
    <property type="entry name" value="Flavoproteins"/>
    <property type="match status" value="1"/>
</dbReference>
<dbReference type="EMBL" id="VUNE01000001">
    <property type="protein sequence ID" value="MST61977.1"/>
    <property type="molecule type" value="Genomic_DNA"/>
</dbReference>
<comment type="caution">
    <text evidence="3">The sequence shown here is derived from an EMBL/GenBank/DDBJ whole genome shotgun (WGS) entry which is preliminary data.</text>
</comment>
<dbReference type="RefSeq" id="WP_154537346.1">
    <property type="nucleotide sequence ID" value="NZ_VUNE01000001.1"/>
</dbReference>
<keyword evidence="2" id="KW-0288">FMN</keyword>